<reference evidence="1 2" key="1">
    <citation type="submission" date="2019-04" db="EMBL/GenBank/DDBJ databases">
        <authorList>
            <person name="Li Y."/>
            <person name="Wang J."/>
        </authorList>
    </citation>
    <scope>NUCLEOTIDE SEQUENCE [LARGE SCALE GENOMIC DNA]</scope>
    <source>
        <strain evidence="1 2">DSM 14668</strain>
    </source>
</reference>
<evidence type="ECO:0000313" key="2">
    <source>
        <dbReference type="Proteomes" id="UP000309215"/>
    </source>
</evidence>
<dbReference type="AlphaFoldDB" id="A0A4U1JF53"/>
<organism evidence="1 2">
    <name type="scientific">Polyangium fumosum</name>
    <dbReference type="NCBI Taxonomy" id="889272"/>
    <lineage>
        <taxon>Bacteria</taxon>
        <taxon>Pseudomonadati</taxon>
        <taxon>Myxococcota</taxon>
        <taxon>Polyangia</taxon>
        <taxon>Polyangiales</taxon>
        <taxon>Polyangiaceae</taxon>
        <taxon>Polyangium</taxon>
    </lineage>
</organism>
<accession>A0A4U1JF53</accession>
<dbReference type="Proteomes" id="UP000309215">
    <property type="component" value="Unassembled WGS sequence"/>
</dbReference>
<keyword evidence="2" id="KW-1185">Reference proteome</keyword>
<dbReference type="RefSeq" id="WP_136929030.1">
    <property type="nucleotide sequence ID" value="NZ_SSMQ01000009.1"/>
</dbReference>
<name>A0A4U1JF53_9BACT</name>
<dbReference type="EMBL" id="SSMQ01000009">
    <property type="protein sequence ID" value="TKD09807.1"/>
    <property type="molecule type" value="Genomic_DNA"/>
</dbReference>
<dbReference type="InterPro" id="IPR024510">
    <property type="entry name" value="DUF2589"/>
</dbReference>
<proteinExistence type="predicted"/>
<sequence length="222" mass="23476">MPNDDTPPLVSMAQQFTGLPMGDLIGAPLLAAAQANSMMAATQTKFLLDTAFSVSGEGDKQTYKPVIITMELTRSALVAGEPGKSDPKILPVTTTFELPLLTIIPLNSLAVDDVDVSFNMEVKSSYSEATNNSTQESLAAASSFSTKFGFGVFSATVQGNVSYDKKTSSSRDTHYEKSNSAQYTVKVHAGQLPLPQGVNTIIQAFTNAITPITMPTAGKQGN</sequence>
<evidence type="ECO:0000313" key="1">
    <source>
        <dbReference type="EMBL" id="TKD09807.1"/>
    </source>
</evidence>
<comment type="caution">
    <text evidence="1">The sequence shown here is derived from an EMBL/GenBank/DDBJ whole genome shotgun (WGS) entry which is preliminary data.</text>
</comment>
<dbReference type="Pfam" id="PF11655">
    <property type="entry name" value="DUF2589"/>
    <property type="match status" value="1"/>
</dbReference>
<protein>
    <submittedName>
        <fullName evidence="1">DUF2589 domain-containing protein</fullName>
    </submittedName>
</protein>
<gene>
    <name evidence="1" type="ORF">E8A74_11655</name>
</gene>
<dbReference type="OrthoDB" id="1043330at2"/>